<dbReference type="Proteomes" id="UP000377595">
    <property type="component" value="Unassembled WGS sequence"/>
</dbReference>
<comment type="caution">
    <text evidence="2">The sequence shown here is derived from an EMBL/GenBank/DDBJ whole genome shotgun (WGS) entry which is preliminary data.</text>
</comment>
<evidence type="ECO:0000313" key="3">
    <source>
        <dbReference type="Proteomes" id="UP000377595"/>
    </source>
</evidence>
<keyword evidence="3" id="KW-1185">Reference proteome</keyword>
<feature type="region of interest" description="Disordered" evidence="1">
    <location>
        <begin position="213"/>
        <end position="236"/>
    </location>
</feature>
<evidence type="ECO:0000313" key="2">
    <source>
        <dbReference type="EMBL" id="GES18810.1"/>
    </source>
</evidence>
<sequence length="427" mass="44121">MLAGVVFTGDDHRLGYVWQPVECCFDFAEFDPESADLDLIVGAADEFQFALGGPPHQVAGAIHPLAGTAERVGDEPFRREVGAGIVAACQSGPGQIQFAGHAGRQQSQSLVQDVGAHAVHGPADGDGGRLGGDGTGYRGVGGEGRGLGRAVDVHDSCVWESIGGCAHSRRGNELASSPDLGKTFQPGWAFLDEEVEQGGGKKDRGDFLLGDDLGQPGGLEDSGGCHDDASAVEQGDPYLVGGGVEGVRGVHEHAGVCGGVPGTIGGQRDHVGVGHGHAFGQSGRSGGEHHIREPFATCTPVPRPIQAEAATIPIGRPIPTATSHGAAFCGPRVYLTSRGLTVPAVRIPSAPGLTITDAIPTRLVIVDHQEWETQLCGSFSHCRVGQQDGGVGVLGDPAHAFGREAWMQRHVRAAGLQHREGGDDHLG</sequence>
<accession>A0A5M3XCH5</accession>
<gene>
    <name evidence="2" type="ORF">Aple_017050</name>
</gene>
<protein>
    <submittedName>
        <fullName evidence="2">Uncharacterized protein</fullName>
    </submittedName>
</protein>
<name>A0A5M3XCH5_9ACTN</name>
<dbReference type="AlphaFoldDB" id="A0A5M3XCH5"/>
<reference evidence="2 3" key="1">
    <citation type="submission" date="2019-10" db="EMBL/GenBank/DDBJ databases">
        <title>Whole genome shotgun sequence of Acrocarpospora pleiomorpha NBRC 16267.</title>
        <authorList>
            <person name="Ichikawa N."/>
            <person name="Kimura A."/>
            <person name="Kitahashi Y."/>
            <person name="Komaki H."/>
            <person name="Oguchi A."/>
        </authorList>
    </citation>
    <scope>NUCLEOTIDE SEQUENCE [LARGE SCALE GENOMIC DNA]</scope>
    <source>
        <strain evidence="2 3">NBRC 16267</strain>
    </source>
</reference>
<organism evidence="2 3">
    <name type="scientific">Acrocarpospora pleiomorpha</name>
    <dbReference type="NCBI Taxonomy" id="90975"/>
    <lineage>
        <taxon>Bacteria</taxon>
        <taxon>Bacillati</taxon>
        <taxon>Actinomycetota</taxon>
        <taxon>Actinomycetes</taxon>
        <taxon>Streptosporangiales</taxon>
        <taxon>Streptosporangiaceae</taxon>
        <taxon>Acrocarpospora</taxon>
    </lineage>
</organism>
<dbReference type="AntiFam" id="ANF00178">
    <property type="entry name" value="Shadow ORF (opposite dhbF)"/>
</dbReference>
<dbReference type="EMBL" id="BLAF01000009">
    <property type="protein sequence ID" value="GES18810.1"/>
    <property type="molecule type" value="Genomic_DNA"/>
</dbReference>
<evidence type="ECO:0000256" key="1">
    <source>
        <dbReference type="SAM" id="MobiDB-lite"/>
    </source>
</evidence>
<proteinExistence type="predicted"/>